<feature type="transmembrane region" description="Helical" evidence="10">
    <location>
        <begin position="166"/>
        <end position="183"/>
    </location>
</feature>
<reference evidence="12" key="2">
    <citation type="submission" date="2023-06" db="EMBL/GenBank/DDBJ databases">
        <authorList>
            <consortium name="Lawrence Berkeley National Laboratory"/>
            <person name="Haridas S."/>
            <person name="Hensen N."/>
            <person name="Bonometti L."/>
            <person name="Westerberg I."/>
            <person name="Brannstrom I.O."/>
            <person name="Guillou S."/>
            <person name="Cros-Aarteil S."/>
            <person name="Calhoun S."/>
            <person name="Kuo A."/>
            <person name="Mondo S."/>
            <person name="Pangilinan J."/>
            <person name="Riley R."/>
            <person name="Labutti K."/>
            <person name="Andreopoulos B."/>
            <person name="Lipzen A."/>
            <person name="Chen C."/>
            <person name="Yanf M."/>
            <person name="Daum C."/>
            <person name="Ng V."/>
            <person name="Clum A."/>
            <person name="Steindorff A."/>
            <person name="Ohm R."/>
            <person name="Martin F."/>
            <person name="Silar P."/>
            <person name="Natvig D."/>
            <person name="Lalanne C."/>
            <person name="Gautier V."/>
            <person name="Ament-Velasquez S.L."/>
            <person name="Kruys A."/>
            <person name="Hutchinson M.I."/>
            <person name="Powell A.J."/>
            <person name="Barry K."/>
            <person name="Miller A.N."/>
            <person name="Grigoriev I.V."/>
            <person name="Debuchy R."/>
            <person name="Gladieux P."/>
            <person name="Thoren M.H."/>
            <person name="Johannesson H."/>
        </authorList>
    </citation>
    <scope>NUCLEOTIDE SEQUENCE</scope>
    <source>
        <strain evidence="12">CBS 168.71</strain>
    </source>
</reference>
<comment type="subcellular location">
    <subcellularLocation>
        <location evidence="2">Membrane</location>
        <topology evidence="2">Multi-pass membrane protein</topology>
    </subcellularLocation>
</comment>
<dbReference type="GO" id="GO:0016020">
    <property type="term" value="C:membrane"/>
    <property type="evidence" value="ECO:0007669"/>
    <property type="project" value="UniProtKB-SubCell"/>
</dbReference>
<name>A0AAE0HRU4_9PEZI</name>
<evidence type="ECO:0000256" key="7">
    <source>
        <dbReference type="ARBA" id="ARBA00022801"/>
    </source>
</evidence>
<evidence type="ECO:0000256" key="6">
    <source>
        <dbReference type="ARBA" id="ARBA00022692"/>
    </source>
</evidence>
<dbReference type="GO" id="GO:0004252">
    <property type="term" value="F:serine-type endopeptidase activity"/>
    <property type="evidence" value="ECO:0007669"/>
    <property type="project" value="InterPro"/>
</dbReference>
<keyword evidence="8 10" id="KW-1133">Transmembrane helix</keyword>
<evidence type="ECO:0000256" key="5">
    <source>
        <dbReference type="ARBA" id="ARBA00022670"/>
    </source>
</evidence>
<dbReference type="GO" id="GO:0006508">
    <property type="term" value="P:proteolysis"/>
    <property type="evidence" value="ECO:0007669"/>
    <property type="project" value="UniProtKB-KW"/>
</dbReference>
<keyword evidence="6 10" id="KW-0812">Transmembrane</keyword>
<organism evidence="12 13">
    <name type="scientific">Chaetomium fimeti</name>
    <dbReference type="NCBI Taxonomy" id="1854472"/>
    <lineage>
        <taxon>Eukaryota</taxon>
        <taxon>Fungi</taxon>
        <taxon>Dikarya</taxon>
        <taxon>Ascomycota</taxon>
        <taxon>Pezizomycotina</taxon>
        <taxon>Sordariomycetes</taxon>
        <taxon>Sordariomycetidae</taxon>
        <taxon>Sordariales</taxon>
        <taxon>Chaetomiaceae</taxon>
        <taxon>Chaetomium</taxon>
    </lineage>
</organism>
<evidence type="ECO:0000256" key="8">
    <source>
        <dbReference type="ARBA" id="ARBA00022989"/>
    </source>
</evidence>
<evidence type="ECO:0000256" key="9">
    <source>
        <dbReference type="ARBA" id="ARBA00023136"/>
    </source>
</evidence>
<evidence type="ECO:0000256" key="2">
    <source>
        <dbReference type="ARBA" id="ARBA00004141"/>
    </source>
</evidence>
<gene>
    <name evidence="12" type="ORF">B0H64DRAFT_383836</name>
</gene>
<dbReference type="PANTHER" id="PTHR43066">
    <property type="entry name" value="RHOMBOID-RELATED PROTEIN"/>
    <property type="match status" value="1"/>
</dbReference>
<dbReference type="EC" id="3.4.21.105" evidence="4"/>
<dbReference type="SUPFAM" id="SSF144091">
    <property type="entry name" value="Rhomboid-like"/>
    <property type="match status" value="1"/>
</dbReference>
<keyword evidence="5" id="KW-0645">Protease</keyword>
<comment type="similarity">
    <text evidence="3">Belongs to the peptidase S54 family.</text>
</comment>
<dbReference type="InterPro" id="IPR022764">
    <property type="entry name" value="Peptidase_S54_rhomboid_dom"/>
</dbReference>
<feature type="transmembrane region" description="Helical" evidence="10">
    <location>
        <begin position="189"/>
        <end position="210"/>
    </location>
</feature>
<protein>
    <recommendedName>
        <fullName evidence="4">rhomboid protease</fullName>
        <ecNumber evidence="4">3.4.21.105</ecNumber>
    </recommendedName>
</protein>
<keyword evidence="9 10" id="KW-0472">Membrane</keyword>
<evidence type="ECO:0000256" key="1">
    <source>
        <dbReference type="ARBA" id="ARBA00000156"/>
    </source>
</evidence>
<comment type="catalytic activity">
    <reaction evidence="1">
        <text>Cleaves type-1 transmembrane domains using a catalytic dyad composed of serine and histidine that are contributed by different transmembrane domains.</text>
        <dbReference type="EC" id="3.4.21.105"/>
    </reaction>
</comment>
<dbReference type="PANTHER" id="PTHR43066:SF1">
    <property type="entry name" value="RHOMBOID PROTEIN 2"/>
    <property type="match status" value="1"/>
</dbReference>
<reference evidence="12" key="1">
    <citation type="journal article" date="2023" name="Mol. Phylogenet. Evol.">
        <title>Genome-scale phylogeny and comparative genomics of the fungal order Sordariales.</title>
        <authorList>
            <person name="Hensen N."/>
            <person name="Bonometti L."/>
            <person name="Westerberg I."/>
            <person name="Brannstrom I.O."/>
            <person name="Guillou S."/>
            <person name="Cros-Aarteil S."/>
            <person name="Calhoun S."/>
            <person name="Haridas S."/>
            <person name="Kuo A."/>
            <person name="Mondo S."/>
            <person name="Pangilinan J."/>
            <person name="Riley R."/>
            <person name="LaButti K."/>
            <person name="Andreopoulos B."/>
            <person name="Lipzen A."/>
            <person name="Chen C."/>
            <person name="Yan M."/>
            <person name="Daum C."/>
            <person name="Ng V."/>
            <person name="Clum A."/>
            <person name="Steindorff A."/>
            <person name="Ohm R.A."/>
            <person name="Martin F."/>
            <person name="Silar P."/>
            <person name="Natvig D.O."/>
            <person name="Lalanne C."/>
            <person name="Gautier V."/>
            <person name="Ament-Velasquez S.L."/>
            <person name="Kruys A."/>
            <person name="Hutchinson M.I."/>
            <person name="Powell A.J."/>
            <person name="Barry K."/>
            <person name="Miller A.N."/>
            <person name="Grigoriev I.V."/>
            <person name="Debuchy R."/>
            <person name="Gladieux P."/>
            <person name="Hiltunen Thoren M."/>
            <person name="Johannesson H."/>
        </authorList>
    </citation>
    <scope>NUCLEOTIDE SEQUENCE</scope>
    <source>
        <strain evidence="12">CBS 168.71</strain>
    </source>
</reference>
<dbReference type="GeneID" id="87839921"/>
<dbReference type="EMBL" id="JAUEPN010000001">
    <property type="protein sequence ID" value="KAK3301515.1"/>
    <property type="molecule type" value="Genomic_DNA"/>
</dbReference>
<evidence type="ECO:0000256" key="3">
    <source>
        <dbReference type="ARBA" id="ARBA00009045"/>
    </source>
</evidence>
<feature type="domain" description="Peptidase S54 rhomboid" evidence="11">
    <location>
        <begin position="63"/>
        <end position="206"/>
    </location>
</feature>
<evidence type="ECO:0000313" key="12">
    <source>
        <dbReference type="EMBL" id="KAK3301515.1"/>
    </source>
</evidence>
<keyword evidence="13" id="KW-1185">Reference proteome</keyword>
<keyword evidence="7" id="KW-0378">Hydrolase</keyword>
<sequence length="271" mass="29932">MPNNPTHMLKLGLQRITAYIDKLPIFTKAIMSLMIVLEAASLLPWWNIKAWGWLEPDLINLSTLYRTNTFPLIHRNVFHLAINFLGVVPLLERFEMEHGSLPSVALFFGPLSTIPALIYVLIERVLLRANTPIMGSSIWGFLLYGAEAIRANKTAPYLVIRGQPTIPTWTAPIAVLLVAILVTPGSSALGHACGLGVGYVFGLGYLKFLVPPDKVMRFIETRLKLRSWSSYYVSVDQKTYGREGVIPLTTLVPVVGPGLTGSNQRLGPTPV</sequence>
<accession>A0AAE0HRU4</accession>
<feature type="transmembrane region" description="Helical" evidence="10">
    <location>
        <begin position="25"/>
        <end position="46"/>
    </location>
</feature>
<dbReference type="AlphaFoldDB" id="A0AAE0HRU4"/>
<evidence type="ECO:0000259" key="11">
    <source>
        <dbReference type="Pfam" id="PF01694"/>
    </source>
</evidence>
<dbReference type="RefSeq" id="XP_062665029.1">
    <property type="nucleotide sequence ID" value="XM_062802973.1"/>
</dbReference>
<comment type="caution">
    <text evidence="12">The sequence shown here is derived from an EMBL/GenBank/DDBJ whole genome shotgun (WGS) entry which is preliminary data.</text>
</comment>
<dbReference type="Proteomes" id="UP001278766">
    <property type="component" value="Unassembled WGS sequence"/>
</dbReference>
<dbReference type="Gene3D" id="1.20.1540.10">
    <property type="entry name" value="Rhomboid-like"/>
    <property type="match status" value="1"/>
</dbReference>
<dbReference type="InterPro" id="IPR035952">
    <property type="entry name" value="Rhomboid-like_sf"/>
</dbReference>
<evidence type="ECO:0000313" key="13">
    <source>
        <dbReference type="Proteomes" id="UP001278766"/>
    </source>
</evidence>
<proteinExistence type="inferred from homology"/>
<evidence type="ECO:0000256" key="10">
    <source>
        <dbReference type="SAM" id="Phobius"/>
    </source>
</evidence>
<dbReference type="Pfam" id="PF01694">
    <property type="entry name" value="Rhomboid"/>
    <property type="match status" value="1"/>
</dbReference>
<evidence type="ECO:0000256" key="4">
    <source>
        <dbReference type="ARBA" id="ARBA00013039"/>
    </source>
</evidence>
<feature type="transmembrane region" description="Helical" evidence="10">
    <location>
        <begin position="103"/>
        <end position="122"/>
    </location>
</feature>